<evidence type="ECO:0000256" key="19">
    <source>
        <dbReference type="ARBA" id="ARBA00024494"/>
    </source>
</evidence>
<evidence type="ECO:0000259" key="27">
    <source>
        <dbReference type="PROSITE" id="PS50526"/>
    </source>
</evidence>
<dbReference type="EC" id="2.1.1.375" evidence="21"/>
<dbReference type="EC" id="2.7.7.88" evidence="4"/>
<dbReference type="PROSITE" id="PS50526">
    <property type="entry name" value="RDRP_SSRNA_NEG_NONSEG"/>
    <property type="match status" value="1"/>
</dbReference>
<dbReference type="EMBL" id="KX884411">
    <property type="protein sequence ID" value="APG78663.1"/>
    <property type="molecule type" value="Genomic_RNA"/>
</dbReference>
<dbReference type="GO" id="GO:0005524">
    <property type="term" value="F:ATP binding"/>
    <property type="evidence" value="ECO:0007669"/>
    <property type="project" value="InterPro"/>
</dbReference>
<proteinExistence type="predicted"/>
<evidence type="ECO:0000256" key="9">
    <source>
        <dbReference type="ARBA" id="ARBA00022691"/>
    </source>
</evidence>
<dbReference type="InterPro" id="IPR014023">
    <property type="entry name" value="Mononeg_RNA_pol_cat"/>
</dbReference>
<evidence type="ECO:0000313" key="30">
    <source>
        <dbReference type="Proteomes" id="UP000201582"/>
    </source>
</evidence>
<evidence type="ECO:0000256" key="18">
    <source>
        <dbReference type="ARBA" id="ARBA00023268"/>
    </source>
</evidence>
<evidence type="ECO:0000256" key="16">
    <source>
        <dbReference type="ARBA" id="ARBA00023042"/>
    </source>
</evidence>
<dbReference type="Pfam" id="PF00946">
    <property type="entry name" value="Mononeg_RNA_pol"/>
    <property type="match status" value="1"/>
</dbReference>
<evidence type="ECO:0000256" key="1">
    <source>
        <dbReference type="ARBA" id="ARBA00004192"/>
    </source>
</evidence>
<evidence type="ECO:0000256" key="3">
    <source>
        <dbReference type="ARBA" id="ARBA00012494"/>
    </source>
</evidence>
<feature type="domain" description="Mononegavirus-type SAM-dependent 2'-O-MTase" evidence="28">
    <location>
        <begin position="1610"/>
        <end position="1804"/>
    </location>
</feature>
<comment type="catalytic activity">
    <reaction evidence="20">
        <text>a 5'-end (5'-triphosphoguanosine)-(2'-O-methyladenylyl)-adenylyl-cytidylyl-adenosine in mRNA + S-adenosyl-L-methionine = a 5'-end (N(7)-methyl 5'-triphosphoguanosine)-(2'-O-methyladenylyl)-adenylyl-cytidylyl-adenosine in mRNA + S-adenosyl-L-homocysteine</text>
        <dbReference type="Rhea" id="RHEA:65440"/>
        <dbReference type="Rhea" id="RHEA-COMP:16798"/>
        <dbReference type="Rhea" id="RHEA-COMP:16801"/>
        <dbReference type="ChEBI" id="CHEBI:57856"/>
        <dbReference type="ChEBI" id="CHEBI:59789"/>
        <dbReference type="ChEBI" id="CHEBI:156482"/>
        <dbReference type="ChEBI" id="CHEBI:156483"/>
    </reaction>
</comment>
<dbReference type="PROSITE" id="PS51590">
    <property type="entry name" value="SAM_MT_MNV_L"/>
    <property type="match status" value="1"/>
</dbReference>
<reference evidence="29" key="1">
    <citation type="journal article" date="2016" name="Nature">
        <title>Redefining the invertebrate RNA virosphere.</title>
        <authorList>
            <person name="Shi M."/>
            <person name="Lin X.D."/>
            <person name="Tian J.H."/>
            <person name="Chen L.J."/>
            <person name="Chen X."/>
            <person name="Li C.X."/>
            <person name="Qin X.C."/>
            <person name="Li J."/>
            <person name="Cao J.P."/>
            <person name="Eden J.S."/>
            <person name="Buchmann J."/>
            <person name="Wang W."/>
            <person name="Xu J."/>
            <person name="Holmes E.C."/>
            <person name="Zhang Y.Z."/>
        </authorList>
    </citation>
    <scope>NUCLEOTIDE SEQUENCE [LARGE SCALE GENOMIC DNA]</scope>
    <source>
        <strain evidence="29">BHTH16013</strain>
    </source>
</reference>
<comment type="subcellular location">
    <subcellularLocation>
        <location evidence="1">Host cytoplasm</location>
    </subcellularLocation>
    <subcellularLocation>
        <location evidence="2">Virion</location>
    </subcellularLocation>
</comment>
<evidence type="ECO:0000256" key="26">
    <source>
        <dbReference type="ARBA" id="ARBA00048548"/>
    </source>
</evidence>
<organism evidence="29">
    <name type="scientific">Beihai barnacle virus 7</name>
    <dbReference type="NCBI Taxonomy" id="1922365"/>
    <lineage>
        <taxon>Viruses</taxon>
        <taxon>Riboviria</taxon>
        <taxon>Orthornavirae</taxon>
        <taxon>Negarnaviricota</taxon>
        <taxon>Haploviricotina</taxon>
        <taxon>Monjiviricetes</taxon>
        <taxon>Mononegavirales</taxon>
        <taxon>Rhabdoviridae</taxon>
        <taxon>Rhabdoviridae incertae sedis</taxon>
        <taxon>Gammaplatrhavirus</taxon>
        <taxon>Gammaplatrhavirus beihai</taxon>
    </lineage>
</organism>
<dbReference type="GO" id="GO:0004482">
    <property type="term" value="F:mRNA 5'-cap (guanine-N7-)-methyltransferase activity"/>
    <property type="evidence" value="ECO:0007669"/>
    <property type="project" value="InterPro"/>
</dbReference>
<dbReference type="GO" id="GO:0003968">
    <property type="term" value="F:RNA-directed RNA polymerase activity"/>
    <property type="evidence" value="ECO:0007669"/>
    <property type="project" value="UniProtKB-KW"/>
</dbReference>
<evidence type="ECO:0000256" key="25">
    <source>
        <dbReference type="ARBA" id="ARBA00047370"/>
    </source>
</evidence>
<evidence type="ECO:0000256" key="5">
    <source>
        <dbReference type="ARBA" id="ARBA00022484"/>
    </source>
</evidence>
<evidence type="ECO:0000256" key="20">
    <source>
        <dbReference type="ARBA" id="ARBA00024499"/>
    </source>
</evidence>
<keyword evidence="9" id="KW-0949">S-adenosyl-L-methionine</keyword>
<evidence type="ECO:0000256" key="23">
    <source>
        <dbReference type="ARBA" id="ARBA00031012"/>
    </source>
</evidence>
<keyword evidence="8" id="KW-0808">Transferase</keyword>
<feature type="domain" description="RdRp catalytic" evidence="27">
    <location>
        <begin position="551"/>
        <end position="727"/>
    </location>
</feature>
<accession>A0A1L3KMR8</accession>
<name>A0A1L3KMR8_9RHAB</name>
<evidence type="ECO:0000256" key="12">
    <source>
        <dbReference type="ARBA" id="ARBA00022801"/>
    </source>
</evidence>
<dbReference type="InterPro" id="IPR026890">
    <property type="entry name" value="Mononeg_mRNAcap"/>
</dbReference>
<evidence type="ECO:0000256" key="21">
    <source>
        <dbReference type="ARBA" id="ARBA00026099"/>
    </source>
</evidence>
<sequence>MMDFESFVRDQFSIQDKNYPPIGDTTLRNPLILRVFDVLNGSEPDITGHCAGMLREIRTVGFKVGTLSPTRFLSLSLIQIAEETPPMDLSERFSREFSAVSQVAVESLAPLCALSVDYNYNPSRHLLNYWRYTHMITQVVLRSATKDFNSPRIFLAKFPGTSLRCSFYTAELRVAQETCCVPRDYILMLSDILASRYQALLFLHICGMLYRPPPISAGALQHVLGSGDKVLLTNDQAAYKRLKMVEPFCMSLLLSHSNQNLFPSAFESFIQDEVAKFDDCTSKDFFSAIRHAGSTPRAIANLFGCFRFWGHPILNSDLGRDRVKRVAMAEKTLDPRSLQFLECSFKKWIILGYYRKHGKWPQLDLSGLPQTSEIVRARNSGLPVNLYSPDLQFEDWARIKGEKTLSLPMSLNTATLLSDKSHSLNLAPLLSALRTTGRPGNSEQRRVLLSVLRHSLPSVSEIVRSFAGETLDRESLLIGLREKEREVNEYARLFGLMTLPMRMYFVLTEQMLANDIIPLFPETTMKDNILELKKKKEKIYKKMSGSNEQYCVVVLNIDFEKWNLNMRKETTLGSFRFLDELYGTGCLFSNSHKVFEQSIMYMCHGVHPLLVSGELGGDNVWTGHKGGIEGLRQKGWTLITIAAIKEIAFQEHLKCDFLGQGDNQVVAVTINLLDRSEESMHRAKSEFDRFRSRLIELFGSLGLPIKGLETWSSSEVFAYGKDLYYRGDKLGLVLKRASRCYFLANEGFPSFSSYLSSCGSAISTLNDECSSIVPCWMLYLWNVSDMIKELFRFHPLLRKGLSRRTLGELPVCPRVSKQVPYTTTDLSSLFNLDPLTLVKILTSAKSPVHGLPTLIPLDLLSHGFPDPLTASLTWTKLVCEKSRGLSETIPVTHWQPLLDNSPSPLQLCEDPCSLPLLYPAQVSNRIRSVVCEYLRDAGNVPNRHLARFFSISTSRQEELSNCLMALEPCNPRLMADLLAATPVGQATAIISQVSSTTTINRLMYKEHGDNVTELLQRTERVLLGFISWLWRSNRKTLSSTILGCPTEQARRLRKTGWGKDLLITVPHPLHFLSEIIRPSADVSVITIRLSGAIGNGLASIRGPFPSYAGSTTVEKLPPQRFLKELSLAPLLRRPIRLCRIIGWITNKQSNLSRLIRSILAASTDLPSCYFDNEDYSVSGNPEHRYNDSRTDHMTNVAGDGVSSSHVYVGVSSWTKYCKGGKNYTIHFQSILSDLARTYFEKMISADRPERLIWLQENCQHCIVPTYEGLYELQLSTIPDIPSFPDVETLFLAKTSVSIDPSLRLFNQRGPSVSITNRVISFSVGVSAALSDLQVGVSTTLRLNGVETLKGFAVSLLARYIVRRILSVDPQKTPTFNYAKLLRSCLNYYSTQDAVLFHNIDLLVQYSPSRDHILQCYGVAAVSPEIPLTSHSRQSSVRDLILFSLYKILTDTPSPPPGKCLVFEMPSLVYDARTLEVLITAYLPTVLEAICKLPHGIANIQTFHRVCQRLTSQSMPIETLTNGFAKIINGVDYVEIQLGNASYSWLLKTGDPPHPEIQLSLVHTKPPLGRTTKELDIRWITHKTDVKTIYKPNSSTPPEACDHDYTNLLYMGFSLPTSSWYKWTGLLTDLDIDCSHPAALADGAGGVARTLYDMSASDPPQRAVFFNTRPYGPDTDQYSLDDVSPVMLSNLPNVYGLELLKRGIGDLTNSAEVELIAEELVTYRPTVITCDAETAGWYGDQTQSLTSSLVRLMNALPQAVFVVKGYMQPKRGILWVLNQFAKTCRDVSVLRSQLSPRSSSEIFIYVGVKITRVLGVRTVDFLDDLDTYRMPETQLAVICGSLDKWRSEIYAPSGFSPYLKTVLTYELSPPLTKESIIASLINYYESRIVSLKWFRSLNKRTAGRPLHLSSRVLNSLRLVHLLKDLPKRREHVNAYFSTSTTTIFLAHVGRSVRTSIRQRLQDAFVIHLKRDRVADECKRHCCQFLGMFQMFFFET</sequence>
<evidence type="ECO:0000259" key="28">
    <source>
        <dbReference type="PROSITE" id="PS51590"/>
    </source>
</evidence>
<evidence type="ECO:0000256" key="2">
    <source>
        <dbReference type="ARBA" id="ARBA00004328"/>
    </source>
</evidence>
<evidence type="ECO:0000313" key="29">
    <source>
        <dbReference type="EMBL" id="APG78663.1"/>
    </source>
</evidence>
<evidence type="ECO:0000256" key="17">
    <source>
        <dbReference type="ARBA" id="ARBA00023200"/>
    </source>
</evidence>
<keyword evidence="16" id="KW-0506">mRNA capping</keyword>
<evidence type="ECO:0000256" key="7">
    <source>
        <dbReference type="ARBA" id="ARBA00022664"/>
    </source>
</evidence>
<evidence type="ECO:0000256" key="24">
    <source>
        <dbReference type="ARBA" id="ARBA00047332"/>
    </source>
</evidence>
<keyword evidence="18" id="KW-0511">Multifunctional enzyme</keyword>
<evidence type="ECO:0000256" key="6">
    <source>
        <dbReference type="ARBA" id="ARBA00022603"/>
    </source>
</evidence>
<keyword evidence="7" id="KW-0507">mRNA processing</keyword>
<protein>
    <recommendedName>
        <fullName evidence="23">Replicase</fullName>
        <ecNumber evidence="21">2.1.1.375</ecNumber>
        <ecNumber evidence="3">2.7.7.48</ecNumber>
        <ecNumber evidence="4">2.7.7.88</ecNumber>
    </recommendedName>
    <alternativeName>
        <fullName evidence="22">Transcriptase</fullName>
    </alternativeName>
</protein>
<keyword evidence="15" id="KW-0693">Viral RNA replication</keyword>
<evidence type="ECO:0000256" key="15">
    <source>
        <dbReference type="ARBA" id="ARBA00022953"/>
    </source>
</evidence>
<evidence type="ECO:0000256" key="4">
    <source>
        <dbReference type="ARBA" id="ARBA00012582"/>
    </source>
</evidence>
<comment type="catalytic activity">
    <reaction evidence="26">
        <text>GTP + H2O = GDP + phosphate + H(+)</text>
        <dbReference type="Rhea" id="RHEA:19669"/>
        <dbReference type="ChEBI" id="CHEBI:15377"/>
        <dbReference type="ChEBI" id="CHEBI:15378"/>
        <dbReference type="ChEBI" id="CHEBI:37565"/>
        <dbReference type="ChEBI" id="CHEBI:43474"/>
        <dbReference type="ChEBI" id="CHEBI:58189"/>
    </reaction>
</comment>
<keyword evidence="6" id="KW-0489">Methyltransferase</keyword>
<dbReference type="RefSeq" id="YP_009333192.1">
    <property type="nucleotide sequence ID" value="NC_032432.1"/>
</dbReference>
<evidence type="ECO:0000256" key="10">
    <source>
        <dbReference type="ARBA" id="ARBA00022695"/>
    </source>
</evidence>
<dbReference type="Proteomes" id="UP000201582">
    <property type="component" value="Segment"/>
</dbReference>
<keyword evidence="5 29" id="KW-0696">RNA-directed RNA polymerase</keyword>
<comment type="catalytic activity">
    <reaction evidence="24">
        <text>a 5'-end (5'-triphosphoguanosine)-adenylyl-adenylyl-cytidylyl-adenosine in mRNA + S-adenosyl-L-methionine = a 5'-end (5'-triphosphoguanosine)-(2'-O-methyladenylyl)-adenylyl-cytidylyl-adenosine in mRNA + S-adenosyl-L-homocysteine + H(+)</text>
        <dbReference type="Rhea" id="RHEA:65380"/>
        <dbReference type="Rhea" id="RHEA-COMP:16797"/>
        <dbReference type="Rhea" id="RHEA-COMP:16801"/>
        <dbReference type="ChEBI" id="CHEBI:15378"/>
        <dbReference type="ChEBI" id="CHEBI:57856"/>
        <dbReference type="ChEBI" id="CHEBI:59789"/>
        <dbReference type="ChEBI" id="CHEBI:156482"/>
        <dbReference type="ChEBI" id="CHEBI:156484"/>
    </reaction>
</comment>
<dbReference type="EC" id="2.7.7.48" evidence="3"/>
<evidence type="ECO:0000256" key="8">
    <source>
        <dbReference type="ARBA" id="ARBA00022679"/>
    </source>
</evidence>
<evidence type="ECO:0000256" key="14">
    <source>
        <dbReference type="ARBA" id="ARBA00022844"/>
    </source>
</evidence>
<dbReference type="Pfam" id="PF14318">
    <property type="entry name" value="Mononeg_mRNAcap"/>
    <property type="match status" value="1"/>
</dbReference>
<evidence type="ECO:0000256" key="13">
    <source>
        <dbReference type="ARBA" id="ARBA00022840"/>
    </source>
</evidence>
<comment type="catalytic activity">
    <reaction evidence="25">
        <text>a 5'-end (5'-triphosphoguanosine)-adenylyl-adenylyl-cytidylyl-adenosine in mRNA + 2 S-adenosyl-L-methionine = a 5'-end (N(7)-methyl 5'-triphosphoguanosine)-(2'-O-methyladenylyl)-adenylyl-cytidylyl-adenosine in mRNA + 2 S-adenosyl-L-homocysteine + H(+)</text>
        <dbReference type="Rhea" id="RHEA:65376"/>
        <dbReference type="Rhea" id="RHEA-COMP:16797"/>
        <dbReference type="Rhea" id="RHEA-COMP:16798"/>
        <dbReference type="ChEBI" id="CHEBI:15378"/>
        <dbReference type="ChEBI" id="CHEBI:57856"/>
        <dbReference type="ChEBI" id="CHEBI:59789"/>
        <dbReference type="ChEBI" id="CHEBI:156483"/>
        <dbReference type="ChEBI" id="CHEBI:156484"/>
        <dbReference type="EC" id="2.1.1.375"/>
    </reaction>
</comment>
<keyword evidence="12" id="KW-0378">Hydrolase</keyword>
<evidence type="ECO:0000256" key="22">
    <source>
        <dbReference type="ARBA" id="ARBA00030436"/>
    </source>
</evidence>
<evidence type="ECO:0000256" key="11">
    <source>
        <dbReference type="ARBA" id="ARBA00022741"/>
    </source>
</evidence>
<keyword evidence="30" id="KW-1185">Reference proteome</keyword>
<keyword evidence="11" id="KW-0547">Nucleotide-binding</keyword>
<keyword evidence="14" id="KW-0946">Virion</keyword>
<keyword evidence="17" id="KW-1035">Host cytoplasm</keyword>
<dbReference type="InterPro" id="IPR025786">
    <property type="entry name" value="Mononega_L_MeTrfase"/>
</dbReference>
<keyword evidence="10" id="KW-0548">Nucleotidyltransferase</keyword>
<dbReference type="GO" id="GO:0016787">
    <property type="term" value="F:hydrolase activity"/>
    <property type="evidence" value="ECO:0007669"/>
    <property type="project" value="UniProtKB-KW"/>
</dbReference>
<keyword evidence="13" id="KW-0067">ATP-binding</keyword>
<dbReference type="GeneID" id="30745436"/>
<dbReference type="KEGG" id="vg:30745436"/>
<comment type="catalytic activity">
    <reaction evidence="19">
        <text>a 5'-end triphospho-adenylyl-adenylyl-cytidylyl-adenosine in mRNA + GDP + H(+) = a 5'-end (5'-triphosphoguanosine)-adenylyl-adenylyl-cytidylyl-adenosine in mRNA + diphosphate</text>
        <dbReference type="Rhea" id="RHEA:65436"/>
        <dbReference type="Rhea" id="RHEA-COMP:16797"/>
        <dbReference type="Rhea" id="RHEA-COMP:16799"/>
        <dbReference type="ChEBI" id="CHEBI:15378"/>
        <dbReference type="ChEBI" id="CHEBI:33019"/>
        <dbReference type="ChEBI" id="CHEBI:58189"/>
        <dbReference type="ChEBI" id="CHEBI:156484"/>
        <dbReference type="ChEBI" id="CHEBI:156503"/>
        <dbReference type="EC" id="2.7.7.88"/>
    </reaction>
</comment>